<keyword evidence="2" id="KW-1133">Transmembrane helix</keyword>
<evidence type="ECO:0000313" key="3">
    <source>
        <dbReference type="EMBL" id="MCP2270153.1"/>
    </source>
</evidence>
<dbReference type="InterPro" id="IPR047789">
    <property type="entry name" value="CU044_5270-like"/>
</dbReference>
<organism evidence="3 4">
    <name type="scientific">Actinokineospora diospyrosa</name>
    <dbReference type="NCBI Taxonomy" id="103728"/>
    <lineage>
        <taxon>Bacteria</taxon>
        <taxon>Bacillati</taxon>
        <taxon>Actinomycetota</taxon>
        <taxon>Actinomycetes</taxon>
        <taxon>Pseudonocardiales</taxon>
        <taxon>Pseudonocardiaceae</taxon>
        <taxon>Actinokineospora</taxon>
    </lineage>
</organism>
<dbReference type="RefSeq" id="WP_253887140.1">
    <property type="nucleotide sequence ID" value="NZ_BAAAVB010000013.1"/>
</dbReference>
<keyword evidence="2" id="KW-0472">Membrane</keyword>
<comment type="caution">
    <text evidence="3">The sequence shown here is derived from an EMBL/GenBank/DDBJ whole genome shotgun (WGS) entry which is preliminary data.</text>
</comment>
<reference evidence="3 4" key="1">
    <citation type="submission" date="2022-06" db="EMBL/GenBank/DDBJ databases">
        <title>Genomic Encyclopedia of Archaeal and Bacterial Type Strains, Phase II (KMG-II): from individual species to whole genera.</title>
        <authorList>
            <person name="Goeker M."/>
        </authorList>
    </citation>
    <scope>NUCLEOTIDE SEQUENCE [LARGE SCALE GENOMIC DNA]</scope>
    <source>
        <strain evidence="3 4">DSM 44255</strain>
    </source>
</reference>
<dbReference type="EMBL" id="JAMTCO010000006">
    <property type="protein sequence ID" value="MCP2270153.1"/>
    <property type="molecule type" value="Genomic_DNA"/>
</dbReference>
<dbReference type="NCBIfam" id="NF038083">
    <property type="entry name" value="CU044_5270_fam"/>
    <property type="match status" value="1"/>
</dbReference>
<proteinExistence type="predicted"/>
<evidence type="ECO:0000313" key="4">
    <source>
        <dbReference type="Proteomes" id="UP001205185"/>
    </source>
</evidence>
<feature type="region of interest" description="Disordered" evidence="1">
    <location>
        <begin position="172"/>
        <end position="195"/>
    </location>
</feature>
<keyword evidence="2" id="KW-0812">Transmembrane</keyword>
<name>A0ABT1IC68_9PSEU</name>
<evidence type="ECO:0000256" key="1">
    <source>
        <dbReference type="SAM" id="MobiDB-lite"/>
    </source>
</evidence>
<sequence>MRPRIRELLGPLDPMRDEPTVPPPPLPVLPAFERARKPVLNRMALTFGTAIAAVIGLLLWQAAGPTAPSGKAVTPDPLVITAPAQPTPAGQRLADLAATARSSGVPRSEGTAEYVEMRAWYLNGQVSGGITVSAVVPEVYRTWRFPDGSGRIDQEWSEPEFRAAADGRAWVPSLRGSSSQSWGPGGRESSFPRGRPPVTAAGMARFLYRENPPDHIGPIKTLEAVKDLLRERVLTPAERAAVLELLAQLPGVTYDGVTTDRIGRHAEVFSMESAYAGLPARYTLLVAPDSGLILGNEETLTTSAGALNVTVPAVIEYETYVRTEFR</sequence>
<gene>
    <name evidence="3" type="ORF">LV75_002654</name>
</gene>
<protein>
    <recommendedName>
        <fullName evidence="5">CU044_5270 family protein</fullName>
    </recommendedName>
</protein>
<feature type="transmembrane region" description="Helical" evidence="2">
    <location>
        <begin position="44"/>
        <end position="63"/>
    </location>
</feature>
<accession>A0ABT1IC68</accession>
<evidence type="ECO:0008006" key="5">
    <source>
        <dbReference type="Google" id="ProtNLM"/>
    </source>
</evidence>
<dbReference type="Proteomes" id="UP001205185">
    <property type="component" value="Unassembled WGS sequence"/>
</dbReference>
<feature type="region of interest" description="Disordered" evidence="1">
    <location>
        <begin position="1"/>
        <end position="23"/>
    </location>
</feature>
<evidence type="ECO:0000256" key="2">
    <source>
        <dbReference type="SAM" id="Phobius"/>
    </source>
</evidence>
<keyword evidence="4" id="KW-1185">Reference proteome</keyword>